<reference evidence="2" key="1">
    <citation type="submission" date="2018-02" db="EMBL/GenBank/DDBJ databases">
        <authorList>
            <person name="Cohen D.B."/>
            <person name="Kent A.D."/>
        </authorList>
    </citation>
    <scope>NUCLEOTIDE SEQUENCE</scope>
</reference>
<name>A0A2N9J7Y4_FAGSY</name>
<feature type="compositionally biased region" description="Polar residues" evidence="1">
    <location>
        <begin position="1"/>
        <end position="14"/>
    </location>
</feature>
<proteinExistence type="predicted"/>
<protein>
    <submittedName>
        <fullName evidence="2">Uncharacterized protein</fullName>
    </submittedName>
</protein>
<evidence type="ECO:0000313" key="2">
    <source>
        <dbReference type="EMBL" id="SPD33477.1"/>
    </source>
</evidence>
<accession>A0A2N9J7Y4</accession>
<evidence type="ECO:0000256" key="1">
    <source>
        <dbReference type="SAM" id="MobiDB-lite"/>
    </source>
</evidence>
<feature type="region of interest" description="Disordered" evidence="1">
    <location>
        <begin position="1"/>
        <end position="84"/>
    </location>
</feature>
<gene>
    <name evidence="2" type="ORF">FSB_LOCUS61359</name>
</gene>
<dbReference type="EMBL" id="OIVN01006457">
    <property type="protein sequence ID" value="SPD33477.1"/>
    <property type="molecule type" value="Genomic_DNA"/>
</dbReference>
<dbReference type="AlphaFoldDB" id="A0A2N9J7Y4"/>
<organism evidence="2">
    <name type="scientific">Fagus sylvatica</name>
    <name type="common">Beechnut</name>
    <dbReference type="NCBI Taxonomy" id="28930"/>
    <lineage>
        <taxon>Eukaryota</taxon>
        <taxon>Viridiplantae</taxon>
        <taxon>Streptophyta</taxon>
        <taxon>Embryophyta</taxon>
        <taxon>Tracheophyta</taxon>
        <taxon>Spermatophyta</taxon>
        <taxon>Magnoliopsida</taxon>
        <taxon>eudicotyledons</taxon>
        <taxon>Gunneridae</taxon>
        <taxon>Pentapetalae</taxon>
        <taxon>rosids</taxon>
        <taxon>fabids</taxon>
        <taxon>Fagales</taxon>
        <taxon>Fagaceae</taxon>
        <taxon>Fagus</taxon>
    </lineage>
</organism>
<sequence>MEGSKKNQSLSMSSLAKVVSLLPSPPSPWSNNNGNNHEMSGGDQSVHGEVVPLDKGFVPPSAPSSCTSGGIGNHDKMSGGKCPF</sequence>